<dbReference type="KEGG" id="sci:B446_21820"/>
<organism evidence="1 2">
    <name type="scientific">Streptomyces collinus (strain DSM 40733 / Tue 365)</name>
    <dbReference type="NCBI Taxonomy" id="1214242"/>
    <lineage>
        <taxon>Bacteria</taxon>
        <taxon>Bacillati</taxon>
        <taxon>Actinomycetota</taxon>
        <taxon>Actinomycetes</taxon>
        <taxon>Kitasatosporales</taxon>
        <taxon>Streptomycetaceae</taxon>
        <taxon>Streptomyces</taxon>
    </lineage>
</organism>
<dbReference type="EMBL" id="CP006259">
    <property type="protein sequence ID" value="AGS71176.1"/>
    <property type="molecule type" value="Genomic_DNA"/>
</dbReference>
<dbReference type="HOGENOM" id="CLU_2939643_0_0_11"/>
<reference evidence="1 2" key="2">
    <citation type="journal article" date="2013" name="J. Biotechnol.">
        <title>Complete genome sequence of the kirromycin producer Streptomyces collinus Tu 365 consisting of a linear chromosome and two linear plasmids.</title>
        <authorList>
            <person name="Ruckert C."/>
            <person name="Szczepanowski R."/>
            <person name="Albersmeier A."/>
            <person name="Goesmann A."/>
            <person name="Iftime D."/>
            <person name="Musiol E.M."/>
            <person name="Blin K."/>
            <person name="Wohlleben W."/>
            <person name="Puhler A."/>
            <person name="Kalinowski J."/>
            <person name="Weber T."/>
        </authorList>
    </citation>
    <scope>NUCLEOTIDE SEQUENCE [LARGE SCALE GENOMIC DNA]</scope>
    <source>
        <strain evidence="2">DSM 40733 / Tue 365</strain>
    </source>
</reference>
<accession>S5UZH9</accession>
<dbReference type="Proteomes" id="UP000015423">
    <property type="component" value="Chromosome"/>
</dbReference>
<keyword evidence="2" id="KW-1185">Reference proteome</keyword>
<reference evidence="2" key="1">
    <citation type="submission" date="2012-10" db="EMBL/GenBank/DDBJ databases">
        <title>The complete genome sequence of Streptomyces collinus Tu 365.</title>
        <authorList>
            <person name="Ruckert C."/>
            <person name="Szczepanowski R."/>
            <person name="Goesmann A."/>
            <person name="Pross E.K."/>
            <person name="Musiol E.M."/>
            <person name="Blin K."/>
            <person name="Wohlleben W."/>
            <person name="Puhler A."/>
            <person name="Weber T."/>
            <person name="Kalinowski J."/>
        </authorList>
    </citation>
    <scope>NUCLEOTIDE SEQUENCE [LARGE SCALE GENOMIC DNA]</scope>
    <source>
        <strain evidence="2">DSM 40733 / Tue 365</strain>
    </source>
</reference>
<protein>
    <submittedName>
        <fullName evidence="1">Uncharacterized protein</fullName>
    </submittedName>
</protein>
<name>S5UZH9_STRC3</name>
<dbReference type="AlphaFoldDB" id="S5UZH9"/>
<sequence>MVGFTAAFWLAYVVLVVTSPHGEQVKTAIETMKGAGLSGLGTIFGLAGRALTGSPGNEQS</sequence>
<gene>
    <name evidence="1" type="ORF">B446_21820</name>
</gene>
<proteinExistence type="predicted"/>
<evidence type="ECO:0000313" key="1">
    <source>
        <dbReference type="EMBL" id="AGS71176.1"/>
    </source>
</evidence>
<evidence type="ECO:0000313" key="2">
    <source>
        <dbReference type="Proteomes" id="UP000015423"/>
    </source>
</evidence>